<dbReference type="Proteomes" id="UP000502823">
    <property type="component" value="Unassembled WGS sequence"/>
</dbReference>
<protein>
    <submittedName>
        <fullName evidence="2">Uncharacterized protein</fullName>
    </submittedName>
</protein>
<evidence type="ECO:0000256" key="1">
    <source>
        <dbReference type="SAM" id="Phobius"/>
    </source>
</evidence>
<dbReference type="AlphaFoldDB" id="A0A6L2PMJ7"/>
<organism evidence="2 3">
    <name type="scientific">Coptotermes formosanus</name>
    <name type="common">Formosan subterranean termite</name>
    <dbReference type="NCBI Taxonomy" id="36987"/>
    <lineage>
        <taxon>Eukaryota</taxon>
        <taxon>Metazoa</taxon>
        <taxon>Ecdysozoa</taxon>
        <taxon>Arthropoda</taxon>
        <taxon>Hexapoda</taxon>
        <taxon>Insecta</taxon>
        <taxon>Pterygota</taxon>
        <taxon>Neoptera</taxon>
        <taxon>Polyneoptera</taxon>
        <taxon>Dictyoptera</taxon>
        <taxon>Blattodea</taxon>
        <taxon>Blattoidea</taxon>
        <taxon>Termitoidae</taxon>
        <taxon>Rhinotermitidae</taxon>
        <taxon>Coptotermes</taxon>
    </lineage>
</organism>
<accession>A0A6L2PMJ7</accession>
<dbReference type="InParanoid" id="A0A6L2PMJ7"/>
<keyword evidence="1" id="KW-0472">Membrane</keyword>
<keyword evidence="3" id="KW-1185">Reference proteome</keyword>
<reference evidence="3" key="1">
    <citation type="submission" date="2020-01" db="EMBL/GenBank/DDBJ databases">
        <title>Draft genome sequence of the Termite Coptotermes fromosanus.</title>
        <authorList>
            <person name="Itakura S."/>
            <person name="Yosikawa Y."/>
            <person name="Umezawa K."/>
        </authorList>
    </citation>
    <scope>NUCLEOTIDE SEQUENCE [LARGE SCALE GENOMIC DNA]</scope>
</reference>
<keyword evidence="1" id="KW-1133">Transmembrane helix</keyword>
<keyword evidence="1" id="KW-0812">Transmembrane</keyword>
<gene>
    <name evidence="2" type="ORF">Cfor_11027</name>
</gene>
<dbReference type="EMBL" id="BLKM01008479">
    <property type="protein sequence ID" value="GFG33823.1"/>
    <property type="molecule type" value="Genomic_DNA"/>
</dbReference>
<comment type="caution">
    <text evidence="2">The sequence shown here is derived from an EMBL/GenBank/DDBJ whole genome shotgun (WGS) entry which is preliminary data.</text>
</comment>
<feature type="transmembrane region" description="Helical" evidence="1">
    <location>
        <begin position="26"/>
        <end position="43"/>
    </location>
</feature>
<proteinExistence type="predicted"/>
<sequence length="68" mass="7632">MTHHRESTVTERCTCSLSGSSLQCTLFWVSSLCVCAALVWLQLRFREMYKSVLAVSGPSSYFTGAFFI</sequence>
<name>A0A6L2PMJ7_COPFO</name>
<evidence type="ECO:0000313" key="3">
    <source>
        <dbReference type="Proteomes" id="UP000502823"/>
    </source>
</evidence>
<evidence type="ECO:0000313" key="2">
    <source>
        <dbReference type="EMBL" id="GFG33823.1"/>
    </source>
</evidence>